<comment type="caution">
    <text evidence="9">The sequence shown here is derived from an EMBL/GenBank/DDBJ whole genome shotgun (WGS) entry which is preliminary data.</text>
</comment>
<keyword evidence="6" id="KW-0812">Transmembrane</keyword>
<dbReference type="Proteomes" id="UP000284379">
    <property type="component" value="Unassembled WGS sequence"/>
</dbReference>
<dbReference type="InterPro" id="IPR003661">
    <property type="entry name" value="HisK_dim/P_dom"/>
</dbReference>
<keyword evidence="6" id="KW-0472">Membrane</keyword>
<protein>
    <recommendedName>
        <fullName evidence="2">histidine kinase</fullName>
        <ecNumber evidence="2">2.7.13.3</ecNumber>
    </recommendedName>
</protein>
<dbReference type="InterPro" id="IPR050736">
    <property type="entry name" value="Sensor_HK_Regulatory"/>
</dbReference>
<proteinExistence type="predicted"/>
<feature type="chain" id="PRO_5019506293" description="histidine kinase" evidence="7">
    <location>
        <begin position="20"/>
        <end position="652"/>
    </location>
</feature>
<reference evidence="9 10" key="1">
    <citation type="submission" date="2018-08" db="EMBL/GenBank/DDBJ databases">
        <title>A genome reference for cultivated species of the human gut microbiota.</title>
        <authorList>
            <person name="Zou Y."/>
            <person name="Xue W."/>
            <person name="Luo G."/>
        </authorList>
    </citation>
    <scope>NUCLEOTIDE SEQUENCE [LARGE SCALE GENOMIC DNA]</scope>
    <source>
        <strain evidence="9 10">AM40-30BH</strain>
    </source>
</reference>
<accession>A0A413VY79</accession>
<dbReference type="InterPro" id="IPR011990">
    <property type="entry name" value="TPR-like_helical_dom_sf"/>
</dbReference>
<keyword evidence="4 9" id="KW-0418">Kinase</keyword>
<comment type="catalytic activity">
    <reaction evidence="1">
        <text>ATP + protein L-histidine = ADP + protein N-phospho-L-histidine.</text>
        <dbReference type="EC" id="2.7.13.3"/>
    </reaction>
</comment>
<keyword evidence="3" id="KW-0808">Transferase</keyword>
<dbReference type="EMBL" id="QSGO01000001">
    <property type="protein sequence ID" value="RHB38536.1"/>
    <property type="molecule type" value="Genomic_DNA"/>
</dbReference>
<evidence type="ECO:0000256" key="2">
    <source>
        <dbReference type="ARBA" id="ARBA00012438"/>
    </source>
</evidence>
<keyword evidence="5" id="KW-0902">Two-component regulatory system</keyword>
<evidence type="ECO:0000256" key="3">
    <source>
        <dbReference type="ARBA" id="ARBA00022679"/>
    </source>
</evidence>
<keyword evidence="7" id="KW-0732">Signal</keyword>
<dbReference type="Gene3D" id="1.10.287.130">
    <property type="match status" value="1"/>
</dbReference>
<dbReference type="Gene3D" id="1.25.40.10">
    <property type="entry name" value="Tetratricopeptide repeat domain"/>
    <property type="match status" value="1"/>
</dbReference>
<dbReference type="RefSeq" id="WP_122200734.1">
    <property type="nucleotide sequence ID" value="NZ_CABJFV010000001.1"/>
</dbReference>
<dbReference type="AlphaFoldDB" id="A0A413VY79"/>
<gene>
    <name evidence="9" type="ORF">DW888_01625</name>
</gene>
<evidence type="ECO:0000313" key="10">
    <source>
        <dbReference type="Proteomes" id="UP000284379"/>
    </source>
</evidence>
<evidence type="ECO:0000259" key="8">
    <source>
        <dbReference type="PROSITE" id="PS50109"/>
    </source>
</evidence>
<dbReference type="GO" id="GO:0000155">
    <property type="term" value="F:phosphorelay sensor kinase activity"/>
    <property type="evidence" value="ECO:0007669"/>
    <property type="project" value="InterPro"/>
</dbReference>
<dbReference type="PANTHER" id="PTHR43711">
    <property type="entry name" value="TWO-COMPONENT HISTIDINE KINASE"/>
    <property type="match status" value="1"/>
</dbReference>
<dbReference type="Pfam" id="PF00512">
    <property type="entry name" value="HisKA"/>
    <property type="match status" value="1"/>
</dbReference>
<sequence length="652" mass="75029">MKQLIFILALCCHFLISLAAPSGVRTDSLERLLSAMPHDSLRLQTIQSITRMEQTTPKCIYYSNMLLKEAVAQDNPKYAGIALYFQVIYYYNQNELDSVIQKISDLEPYARKAGLWDYYFDSQRCQIDLYSYREQIELAINKSLEMYKKAQEANNIRGLIGAKQCLANAYMGTGRWKEGKQALEEAHKLLPQMNNVIVRNSVLCQLISLSKANKDLQDQKKYLDEQKKILSDYIAENPTMKEAFQDPMIFNDIYYTYYYVEMEQPQLALQHLKKGNEYLTPNTYFMYRVLYHDAHASYYRLCKEYNRAISQLDSTVILLKDAFSSDYVNQLSIKADILTEAGRSLEAIPIYEKVIQMKDSLVTELSDKQMNLIQDNYHVDKMKLEEEQLKSKIQLLVFCIIAIALLVLIFFTIRAYQVRKALKTAESETRKATLMIEKANETKNHFLSNMSYNIRIPLNGVVGFSQLIASEPNMDESTRQEYSAIIQKNSEELIQLVNDVLDLSRLEANMMKFQIQTYDVIALCNDAIYMAQMHNEGAISILFSTNIDAQNITTDTGRITQTLLSTLVYPDKSKEKREIIFTVNRDDTSKIIHFQIINSPLADPKYHSQQVSIRHEINDLLLKHFGGSYAVTTDKQGGQVIDFTLPPDSISG</sequence>
<feature type="domain" description="Histidine kinase" evidence="8">
    <location>
        <begin position="449"/>
        <end position="649"/>
    </location>
</feature>
<dbReference type="PANTHER" id="PTHR43711:SF26">
    <property type="entry name" value="SENSOR HISTIDINE KINASE RCSC"/>
    <property type="match status" value="1"/>
</dbReference>
<dbReference type="EC" id="2.7.13.3" evidence="2"/>
<dbReference type="PROSITE" id="PS50109">
    <property type="entry name" value="HIS_KIN"/>
    <property type="match status" value="1"/>
</dbReference>
<dbReference type="SUPFAM" id="SSF47384">
    <property type="entry name" value="Homodimeric domain of signal transducing histidine kinase"/>
    <property type="match status" value="1"/>
</dbReference>
<dbReference type="SUPFAM" id="SSF48452">
    <property type="entry name" value="TPR-like"/>
    <property type="match status" value="1"/>
</dbReference>
<feature type="transmembrane region" description="Helical" evidence="6">
    <location>
        <begin position="393"/>
        <end position="413"/>
    </location>
</feature>
<evidence type="ECO:0000256" key="6">
    <source>
        <dbReference type="SAM" id="Phobius"/>
    </source>
</evidence>
<organism evidence="9 10">
    <name type="scientific">Bacteroides nordii</name>
    <dbReference type="NCBI Taxonomy" id="291645"/>
    <lineage>
        <taxon>Bacteria</taxon>
        <taxon>Pseudomonadati</taxon>
        <taxon>Bacteroidota</taxon>
        <taxon>Bacteroidia</taxon>
        <taxon>Bacteroidales</taxon>
        <taxon>Bacteroidaceae</taxon>
        <taxon>Bacteroides</taxon>
    </lineage>
</organism>
<evidence type="ECO:0000256" key="4">
    <source>
        <dbReference type="ARBA" id="ARBA00022777"/>
    </source>
</evidence>
<feature type="signal peptide" evidence="7">
    <location>
        <begin position="1"/>
        <end position="19"/>
    </location>
</feature>
<keyword evidence="6" id="KW-1133">Transmembrane helix</keyword>
<dbReference type="CDD" id="cd00082">
    <property type="entry name" value="HisKA"/>
    <property type="match status" value="1"/>
</dbReference>
<dbReference type="InterPro" id="IPR005467">
    <property type="entry name" value="His_kinase_dom"/>
</dbReference>
<evidence type="ECO:0000256" key="5">
    <source>
        <dbReference type="ARBA" id="ARBA00023012"/>
    </source>
</evidence>
<evidence type="ECO:0000256" key="7">
    <source>
        <dbReference type="SAM" id="SignalP"/>
    </source>
</evidence>
<name>A0A413VY79_9BACE</name>
<evidence type="ECO:0000256" key="1">
    <source>
        <dbReference type="ARBA" id="ARBA00000085"/>
    </source>
</evidence>
<dbReference type="InterPro" id="IPR036097">
    <property type="entry name" value="HisK_dim/P_sf"/>
</dbReference>
<evidence type="ECO:0000313" key="9">
    <source>
        <dbReference type="EMBL" id="RHB38536.1"/>
    </source>
</evidence>
<dbReference type="SMART" id="SM00388">
    <property type="entry name" value="HisKA"/>
    <property type="match status" value="1"/>
</dbReference>